<organism evidence="2">
    <name type="scientific">Attheya septentrionalis</name>
    <dbReference type="NCBI Taxonomy" id="420275"/>
    <lineage>
        <taxon>Eukaryota</taxon>
        <taxon>Sar</taxon>
        <taxon>Stramenopiles</taxon>
        <taxon>Ochrophyta</taxon>
        <taxon>Bacillariophyta</taxon>
        <taxon>Coscinodiscophyceae</taxon>
        <taxon>Chaetocerotophycidae</taxon>
        <taxon>Chaetocerotales</taxon>
        <taxon>Attheyaceae</taxon>
        <taxon>Attheya</taxon>
    </lineage>
</organism>
<name>A0A7S2XQ59_9STRA</name>
<feature type="compositionally biased region" description="Polar residues" evidence="1">
    <location>
        <begin position="219"/>
        <end position="234"/>
    </location>
</feature>
<feature type="compositionally biased region" description="Polar residues" evidence="1">
    <location>
        <begin position="141"/>
        <end position="151"/>
    </location>
</feature>
<dbReference type="AlphaFoldDB" id="A0A7S2XQ59"/>
<protein>
    <submittedName>
        <fullName evidence="2">Uncharacterized protein</fullName>
    </submittedName>
</protein>
<feature type="compositionally biased region" description="Pro residues" evidence="1">
    <location>
        <begin position="255"/>
        <end position="264"/>
    </location>
</feature>
<feature type="compositionally biased region" description="Basic and acidic residues" evidence="1">
    <location>
        <begin position="426"/>
        <end position="444"/>
    </location>
</feature>
<accession>A0A7S2XQ59</accession>
<evidence type="ECO:0000313" key="2">
    <source>
        <dbReference type="EMBL" id="CAD9820651.1"/>
    </source>
</evidence>
<feature type="compositionally biased region" description="Polar residues" evidence="1">
    <location>
        <begin position="84"/>
        <end position="102"/>
    </location>
</feature>
<gene>
    <name evidence="2" type="ORF">ASEP1449_LOCUS12484</name>
</gene>
<proteinExistence type="predicted"/>
<feature type="compositionally biased region" description="Low complexity" evidence="1">
    <location>
        <begin position="208"/>
        <end position="217"/>
    </location>
</feature>
<sequence length="454" mass="49676">MEGLVSTSKLIISLETHDGSLIEATEGLAIIEKQKGDDHPKVSKHASQVSTDNILLETCSTQTLDGGADEIGMFEDSSISTQATGLTNSAVPPFPDTSSTPLVTEKHDRDHRAHAKNRSKSESTGNAVVHNKKKKKPPKLSHSTRFDSNISIDGGASEHGLYDDSSIESEVLPTITMQVAASKPGTELAFSIGESAPSETIQPPEALSSSPTLSRSDSNCKSTDSTKRTTNTEINPDEIDEREWLTANKGTTGPIDPPLEPPRAPLILKTESTLSIDGGAEERGMYDDSSISTQATELLVSQYDDNDYLLEKEKIGKAPAAHPHHCTIDEEVSPPFTFSPDIAETQHTKHTPLNPRVHGKENMSVFQRLYGDSQRWQEHKQHIREDIQHTEEEELTFSPKTNIVHKSEQTSPKAEQGHAPAHRRIISYEKPHKVKADPSKEGKSTSHAQDTTDL</sequence>
<reference evidence="2" key="1">
    <citation type="submission" date="2021-01" db="EMBL/GenBank/DDBJ databases">
        <authorList>
            <person name="Corre E."/>
            <person name="Pelletier E."/>
            <person name="Niang G."/>
            <person name="Scheremetjew M."/>
            <person name="Finn R."/>
            <person name="Kale V."/>
            <person name="Holt S."/>
            <person name="Cochrane G."/>
            <person name="Meng A."/>
            <person name="Brown T."/>
            <person name="Cohen L."/>
        </authorList>
    </citation>
    <scope>NUCLEOTIDE SEQUENCE</scope>
    <source>
        <strain evidence="2">CCMP2084</strain>
    </source>
</reference>
<feature type="region of interest" description="Disordered" evidence="1">
    <location>
        <begin position="399"/>
        <end position="454"/>
    </location>
</feature>
<dbReference type="EMBL" id="HBHQ01018625">
    <property type="protein sequence ID" value="CAD9820651.1"/>
    <property type="molecule type" value="Transcribed_RNA"/>
</dbReference>
<feature type="region of interest" description="Disordered" evidence="1">
    <location>
        <begin position="84"/>
        <end position="157"/>
    </location>
</feature>
<feature type="region of interest" description="Disordered" evidence="1">
    <location>
        <begin position="196"/>
        <end position="266"/>
    </location>
</feature>
<evidence type="ECO:0000256" key="1">
    <source>
        <dbReference type="SAM" id="MobiDB-lite"/>
    </source>
</evidence>
<feature type="compositionally biased region" description="Basic residues" evidence="1">
    <location>
        <begin position="130"/>
        <end position="139"/>
    </location>
</feature>
<feature type="compositionally biased region" description="Polar residues" evidence="1">
    <location>
        <begin position="445"/>
        <end position="454"/>
    </location>
</feature>